<dbReference type="InterPro" id="IPR011765">
    <property type="entry name" value="Pept_M16_N"/>
</dbReference>
<accession>A0AAU9LE85</accession>
<evidence type="ECO:0000313" key="13">
    <source>
        <dbReference type="EMBL" id="CAH0521870.1"/>
    </source>
</evidence>
<dbReference type="GO" id="GO:0005739">
    <property type="term" value="C:mitochondrion"/>
    <property type="evidence" value="ECO:0007669"/>
    <property type="project" value="TreeGrafter"/>
</dbReference>
<evidence type="ECO:0000259" key="11">
    <source>
        <dbReference type="Pfam" id="PF22456"/>
    </source>
</evidence>
<proteinExistence type="inferred from homology"/>
<dbReference type="PANTHER" id="PTHR43690:SF18">
    <property type="entry name" value="INSULIN-DEGRADING ENZYME-RELATED"/>
    <property type="match status" value="1"/>
</dbReference>
<evidence type="ECO:0000259" key="9">
    <source>
        <dbReference type="Pfam" id="PF05193"/>
    </source>
</evidence>
<evidence type="ECO:0000256" key="6">
    <source>
        <dbReference type="ARBA" id="ARBA00023049"/>
    </source>
</evidence>
<feature type="domain" description="Peptidase M16 C-terminal" evidence="9">
    <location>
        <begin position="194"/>
        <end position="372"/>
    </location>
</feature>
<dbReference type="EMBL" id="CAKKTJ010000336">
    <property type="protein sequence ID" value="CAH0482814.1"/>
    <property type="molecule type" value="Genomic_DNA"/>
</dbReference>
<dbReference type="Pfam" id="PF16187">
    <property type="entry name" value="Peptidase_M16_M"/>
    <property type="match status" value="1"/>
</dbReference>
<dbReference type="Proteomes" id="UP001158986">
    <property type="component" value="Unassembled WGS sequence"/>
</dbReference>
<dbReference type="InterPro" id="IPR032632">
    <property type="entry name" value="Peptidase_M16_M"/>
</dbReference>
<dbReference type="InterPro" id="IPR001431">
    <property type="entry name" value="Pept_M16_Zn_BS"/>
</dbReference>
<feature type="domain" description="Peptidase M16 middle/third" evidence="10">
    <location>
        <begin position="380"/>
        <end position="676"/>
    </location>
</feature>
<evidence type="ECO:0000256" key="5">
    <source>
        <dbReference type="ARBA" id="ARBA00022833"/>
    </source>
</evidence>
<dbReference type="FunFam" id="3.30.830.10:FF:000004">
    <property type="entry name" value="Putative insulin-degrading enzyme"/>
    <property type="match status" value="1"/>
</dbReference>
<dbReference type="SUPFAM" id="SSF63411">
    <property type="entry name" value="LuxS/MPP-like metallohydrolase"/>
    <property type="match status" value="4"/>
</dbReference>
<protein>
    <recommendedName>
        <fullName evidence="16">Insulin-degrading enzyme</fullName>
    </recommendedName>
</protein>
<keyword evidence="6" id="KW-0482">Metalloprotease</keyword>
<sequence>MASMVTLNGIDVSTLDERTYETRILSNDLQVLVISDPKTEKSAAAMDIHVGHQSDPEDLPGLAHFLEHMLFLGTIKYPDENSYKKFLSAHSGRSNASTSQMHTNFYFDVLSDHLYEALDRFSQFFIAPLFTPEATEREINAVNSENAKNLQNDHRRLYQLQKSLSNPDHPFHKFGTGNIKTLKTIPGEKGIDVRAALLEFHATFYSASIMKLVICGKESLATLKGWAEELFSEIKNTKRSFPTFGDAVPFDESRLTRVVHVAPVKDLRVIDISWPLPSLHSDFLTKPTKILSHLMGHEGPGSILSYLKTQKWANGLSAGLFRDDEDWGLFCVKVDVTDAGIEHVNDVVEVVFQYVQTLQRETPFEPWIFHETQGLALQNFRFKSKESPINYTSHLANVMHRYPPQYILSGGYILYEYDAEKVQKVLDLLTVHRMRLTVVSKKFEGKTEYVEKWYQTPYLESPLDPELLARWASPPPNAALKLPHPNDFICSDFNIMTPHKTPTSSRGHPSDVALSQPLLLQQDEQCRLWYKPDIEFRKPKLMLHFLLYSPSLSTTPCHAVLTSLFVRYLKDKLTEVSYDAELAGMEYDIGFNSRSLELHVGGYSHKLSILLCRVFQKMLEMTKAEYKYEEAVFDRVKDRTKRMYENFFLEEPYQHAVHVCSQLLEVSRWSIEDKIDIIKHLTLSDLASHSQMIFQQVFVEGFFYGNLKQSAALPLMQQVLHYFGFSKNGSLSGGSFPFFRSQLTKPRIVQLADASEYRYQRREWNEANLNSAICTLYQMECETAGSTMGLRARLELFAHIFKEPCFNQLRTQEQLGYLVFSGITRIEGVDYFRILIQSDVASPLLLNQRIELFVARFRSVLAEMSGITWQKQVNAVVKALLEKPKQEMEESMRLWREIASETFMFDRRQRVAAIVSTLQPSDLLVFFDSFIAVHGERRSKLSIFLYGAKHAFPELHIENKLSPSVFIATSTSIISAMLLQQQVEDDSKSCGNVAPTLIHDVVTFKQQMPLFPERATRNLLQLHFSYKSGF</sequence>
<evidence type="ECO:0000256" key="7">
    <source>
        <dbReference type="RuleBase" id="RU004447"/>
    </source>
</evidence>
<keyword evidence="4" id="KW-0378">Hydrolase</keyword>
<keyword evidence="2" id="KW-0645">Protease</keyword>
<evidence type="ECO:0000256" key="2">
    <source>
        <dbReference type="ARBA" id="ARBA00022670"/>
    </source>
</evidence>
<dbReference type="GO" id="GO:0051603">
    <property type="term" value="P:proteolysis involved in protein catabolic process"/>
    <property type="evidence" value="ECO:0007669"/>
    <property type="project" value="TreeGrafter"/>
</dbReference>
<dbReference type="FunFam" id="3.30.830.10:FF:000005">
    <property type="entry name" value="nardilysin isoform X1"/>
    <property type="match status" value="1"/>
</dbReference>
<dbReference type="InterPro" id="IPR011249">
    <property type="entry name" value="Metalloenz_LuxS/M16"/>
</dbReference>
<dbReference type="Pfam" id="PF00675">
    <property type="entry name" value="Peptidase_M16"/>
    <property type="match status" value="1"/>
</dbReference>
<dbReference type="Pfam" id="PF22456">
    <property type="entry name" value="PqqF-like_C_4"/>
    <property type="match status" value="1"/>
</dbReference>
<keyword evidence="3" id="KW-0479">Metal-binding</keyword>
<evidence type="ECO:0000313" key="15">
    <source>
        <dbReference type="Proteomes" id="UP001160483"/>
    </source>
</evidence>
<dbReference type="GO" id="GO:0046872">
    <property type="term" value="F:metal ion binding"/>
    <property type="evidence" value="ECO:0007669"/>
    <property type="project" value="UniProtKB-KW"/>
</dbReference>
<dbReference type="InterPro" id="IPR050626">
    <property type="entry name" value="Peptidase_M16"/>
</dbReference>
<evidence type="ECO:0000313" key="14">
    <source>
        <dbReference type="Proteomes" id="UP001158986"/>
    </source>
</evidence>
<keyword evidence="5" id="KW-0862">Zinc</keyword>
<evidence type="ECO:0000256" key="3">
    <source>
        <dbReference type="ARBA" id="ARBA00022723"/>
    </source>
</evidence>
<keyword evidence="14" id="KW-1185">Reference proteome</keyword>
<dbReference type="GO" id="GO:0043171">
    <property type="term" value="P:peptide catabolic process"/>
    <property type="evidence" value="ECO:0007669"/>
    <property type="project" value="TreeGrafter"/>
</dbReference>
<evidence type="ECO:0000259" key="10">
    <source>
        <dbReference type="Pfam" id="PF16187"/>
    </source>
</evidence>
<comment type="caution">
    <text evidence="12">The sequence shown here is derived from an EMBL/GenBank/DDBJ whole genome shotgun (WGS) entry which is preliminary data.</text>
</comment>
<name>A0AAU9LE85_9STRA</name>
<dbReference type="GO" id="GO:0005829">
    <property type="term" value="C:cytosol"/>
    <property type="evidence" value="ECO:0007669"/>
    <property type="project" value="TreeGrafter"/>
</dbReference>
<dbReference type="Proteomes" id="UP001160483">
    <property type="component" value="Unassembled WGS sequence"/>
</dbReference>
<evidence type="ECO:0000259" key="8">
    <source>
        <dbReference type="Pfam" id="PF00675"/>
    </source>
</evidence>
<comment type="similarity">
    <text evidence="1 7">Belongs to the peptidase M16 family.</text>
</comment>
<dbReference type="InterPro" id="IPR007863">
    <property type="entry name" value="Peptidase_M16_C"/>
</dbReference>
<dbReference type="InterPro" id="IPR054734">
    <property type="entry name" value="PqqF-like_C_4"/>
</dbReference>
<evidence type="ECO:0000256" key="4">
    <source>
        <dbReference type="ARBA" id="ARBA00022801"/>
    </source>
</evidence>
<dbReference type="GO" id="GO:0004222">
    <property type="term" value="F:metalloendopeptidase activity"/>
    <property type="evidence" value="ECO:0007669"/>
    <property type="project" value="InterPro"/>
</dbReference>
<evidence type="ECO:0000256" key="1">
    <source>
        <dbReference type="ARBA" id="ARBA00007261"/>
    </source>
</evidence>
<gene>
    <name evidence="13" type="ORF">PBS001_LOCUS8311</name>
    <name evidence="12" type="ORF">PBS003_LOCUS9392</name>
</gene>
<reference evidence="12 14" key="1">
    <citation type="submission" date="2021-11" db="EMBL/GenBank/DDBJ databases">
        <authorList>
            <person name="Islam A."/>
            <person name="Islam S."/>
            <person name="Flora M.S."/>
            <person name="Rahman M."/>
            <person name="Ziaur R.M."/>
            <person name="Epstein J.H."/>
            <person name="Hassan M."/>
            <person name="Klassen M."/>
            <person name="Woodard K."/>
            <person name="Webb A."/>
            <person name="Webby R.J."/>
            <person name="El Zowalaty M.E."/>
        </authorList>
    </citation>
    <scope>NUCLEOTIDE SEQUENCE</scope>
    <source>
        <strain evidence="13">Pbs1</strain>
        <strain evidence="12">Pbs3</strain>
    </source>
</reference>
<dbReference type="AlphaFoldDB" id="A0AAU9LE85"/>
<dbReference type="PROSITE" id="PS00143">
    <property type="entry name" value="INSULINASE"/>
    <property type="match status" value="1"/>
</dbReference>
<feature type="domain" description="Coenzyme PQQ synthesis protein F-like C-terminal lobe" evidence="11">
    <location>
        <begin position="796"/>
        <end position="895"/>
    </location>
</feature>
<evidence type="ECO:0008006" key="16">
    <source>
        <dbReference type="Google" id="ProtNLM"/>
    </source>
</evidence>
<dbReference type="EMBL" id="CAKLCB010000384">
    <property type="protein sequence ID" value="CAH0521870.1"/>
    <property type="molecule type" value="Genomic_DNA"/>
</dbReference>
<dbReference type="FunFam" id="3.30.830.10:FF:000003">
    <property type="entry name" value="Insulin-degrading enzyme"/>
    <property type="match status" value="1"/>
</dbReference>
<evidence type="ECO:0000313" key="12">
    <source>
        <dbReference type="EMBL" id="CAH0482814.1"/>
    </source>
</evidence>
<organism evidence="12 15">
    <name type="scientific">Peronospora belbahrii</name>
    <dbReference type="NCBI Taxonomy" id="622444"/>
    <lineage>
        <taxon>Eukaryota</taxon>
        <taxon>Sar</taxon>
        <taxon>Stramenopiles</taxon>
        <taxon>Oomycota</taxon>
        <taxon>Peronosporomycetes</taxon>
        <taxon>Peronosporales</taxon>
        <taxon>Peronosporaceae</taxon>
        <taxon>Peronospora</taxon>
    </lineage>
</organism>
<feature type="domain" description="Peptidase M16 N-terminal" evidence="8">
    <location>
        <begin position="31"/>
        <end position="168"/>
    </location>
</feature>
<dbReference type="PANTHER" id="PTHR43690">
    <property type="entry name" value="NARDILYSIN"/>
    <property type="match status" value="1"/>
</dbReference>
<dbReference type="Gene3D" id="3.30.830.10">
    <property type="entry name" value="Metalloenzyme, LuxS/M16 peptidase-like"/>
    <property type="match status" value="4"/>
</dbReference>
<dbReference type="Pfam" id="PF05193">
    <property type="entry name" value="Peptidase_M16_C"/>
    <property type="match status" value="1"/>
</dbReference>